<dbReference type="InterPro" id="IPR013563">
    <property type="entry name" value="Oligopep_ABC_C"/>
</dbReference>
<protein>
    <submittedName>
        <fullName evidence="9">ABC transporter ATP-binding protein</fullName>
    </submittedName>
</protein>
<accession>A0A4V2XXU3</accession>
<keyword evidence="4" id="KW-1003">Cell membrane</keyword>
<dbReference type="Gene3D" id="3.40.50.300">
    <property type="entry name" value="P-loop containing nucleotide triphosphate hydrolases"/>
    <property type="match status" value="1"/>
</dbReference>
<keyword evidence="5" id="KW-0547">Nucleotide-binding</keyword>
<dbReference type="SUPFAM" id="SSF52540">
    <property type="entry name" value="P-loop containing nucleoside triphosphate hydrolases"/>
    <property type="match status" value="1"/>
</dbReference>
<dbReference type="Pfam" id="PF08352">
    <property type="entry name" value="oligo_HPY"/>
    <property type="match status" value="1"/>
</dbReference>
<dbReference type="GO" id="GO:0005524">
    <property type="term" value="F:ATP binding"/>
    <property type="evidence" value="ECO:0007669"/>
    <property type="project" value="UniProtKB-KW"/>
</dbReference>
<comment type="caution">
    <text evidence="9">The sequence shown here is derived from an EMBL/GenBank/DDBJ whole genome shotgun (WGS) entry which is preliminary data.</text>
</comment>
<dbReference type="SMART" id="SM00382">
    <property type="entry name" value="AAA"/>
    <property type="match status" value="1"/>
</dbReference>
<dbReference type="PROSITE" id="PS00211">
    <property type="entry name" value="ABC_TRANSPORTER_1"/>
    <property type="match status" value="1"/>
</dbReference>
<evidence type="ECO:0000256" key="4">
    <source>
        <dbReference type="ARBA" id="ARBA00022475"/>
    </source>
</evidence>
<dbReference type="PANTHER" id="PTHR43297">
    <property type="entry name" value="OLIGOPEPTIDE TRANSPORT ATP-BINDING PROTEIN APPD"/>
    <property type="match status" value="1"/>
</dbReference>
<feature type="domain" description="ABC transporter" evidence="8">
    <location>
        <begin position="17"/>
        <end position="265"/>
    </location>
</feature>
<dbReference type="CDD" id="cd03257">
    <property type="entry name" value="ABC_NikE_OppD_transporters"/>
    <property type="match status" value="1"/>
</dbReference>
<dbReference type="GO" id="GO:0015833">
    <property type="term" value="P:peptide transport"/>
    <property type="evidence" value="ECO:0007669"/>
    <property type="project" value="InterPro"/>
</dbReference>
<evidence type="ECO:0000313" key="9">
    <source>
        <dbReference type="EMBL" id="TDC54645.1"/>
    </source>
</evidence>
<comment type="similarity">
    <text evidence="2">Belongs to the ABC transporter superfamily.</text>
</comment>
<gene>
    <name evidence="9" type="ORF">E1212_02335</name>
</gene>
<evidence type="ECO:0000256" key="7">
    <source>
        <dbReference type="ARBA" id="ARBA00023136"/>
    </source>
</evidence>
<proteinExistence type="inferred from homology"/>
<dbReference type="PROSITE" id="PS50893">
    <property type="entry name" value="ABC_TRANSPORTER_2"/>
    <property type="match status" value="1"/>
</dbReference>
<organism evidence="9 10">
    <name type="scientific">Jiangella ureilytica</name>
    <dbReference type="NCBI Taxonomy" id="2530374"/>
    <lineage>
        <taxon>Bacteria</taxon>
        <taxon>Bacillati</taxon>
        <taxon>Actinomycetota</taxon>
        <taxon>Actinomycetes</taxon>
        <taxon>Jiangellales</taxon>
        <taxon>Jiangellaceae</taxon>
        <taxon>Jiangella</taxon>
    </lineage>
</organism>
<dbReference type="Proteomes" id="UP000295621">
    <property type="component" value="Unassembled WGS sequence"/>
</dbReference>
<evidence type="ECO:0000256" key="2">
    <source>
        <dbReference type="ARBA" id="ARBA00005417"/>
    </source>
</evidence>
<sequence>MAPAAAGPAPAPGAPLLQVEDLEVVLPAGAGTGTVLDRVSFVVDAGSTTGLIGESGSGKTMSAMSIVGLLPPGAETAGRIAWKSEDLLTAAARRIRQVRGREIGVIFQDPLAALNPIETIGKQVGEILRRGGMPRQQVRARVLELLDRVGIPEPEQRIDVYPHELSGGMRQRVMIATALAGEPQLIIADEPTTALDVTTQARILRLLADLRDREGVAMLLVSHDLRVMAHVADVVVVMYAGRVAERGPAREVLEHPRHPYTRALAHNVPAVSTKSAIAEPLQGAPANPFDRPAGCAFHPRCPMAQDRCRTDVPVLREVEPGRFSACHFAERVES</sequence>
<evidence type="ECO:0000259" key="8">
    <source>
        <dbReference type="PROSITE" id="PS50893"/>
    </source>
</evidence>
<name>A0A4V2XXU3_9ACTN</name>
<evidence type="ECO:0000313" key="10">
    <source>
        <dbReference type="Proteomes" id="UP000295621"/>
    </source>
</evidence>
<dbReference type="InterPro" id="IPR027417">
    <property type="entry name" value="P-loop_NTPase"/>
</dbReference>
<keyword evidence="7" id="KW-0472">Membrane</keyword>
<dbReference type="OrthoDB" id="8481147at2"/>
<dbReference type="InterPro" id="IPR050388">
    <property type="entry name" value="ABC_Ni/Peptide_Import"/>
</dbReference>
<dbReference type="InterPro" id="IPR003593">
    <property type="entry name" value="AAA+_ATPase"/>
</dbReference>
<evidence type="ECO:0000256" key="3">
    <source>
        <dbReference type="ARBA" id="ARBA00022448"/>
    </source>
</evidence>
<dbReference type="GO" id="GO:0016887">
    <property type="term" value="F:ATP hydrolysis activity"/>
    <property type="evidence" value="ECO:0007669"/>
    <property type="project" value="InterPro"/>
</dbReference>
<keyword evidence="10" id="KW-1185">Reference proteome</keyword>
<dbReference type="InterPro" id="IPR003439">
    <property type="entry name" value="ABC_transporter-like_ATP-bd"/>
</dbReference>
<dbReference type="Pfam" id="PF00005">
    <property type="entry name" value="ABC_tran"/>
    <property type="match status" value="1"/>
</dbReference>
<reference evidence="9 10" key="1">
    <citation type="submission" date="2019-02" db="EMBL/GenBank/DDBJ databases">
        <title>Draft genome sequences of novel Actinobacteria.</title>
        <authorList>
            <person name="Sahin N."/>
            <person name="Ay H."/>
            <person name="Saygin H."/>
        </authorList>
    </citation>
    <scope>NUCLEOTIDE SEQUENCE [LARGE SCALE GENOMIC DNA]</scope>
    <source>
        <strain evidence="9 10">KC603</strain>
    </source>
</reference>
<dbReference type="GO" id="GO:0005886">
    <property type="term" value="C:plasma membrane"/>
    <property type="evidence" value="ECO:0007669"/>
    <property type="project" value="UniProtKB-SubCell"/>
</dbReference>
<dbReference type="NCBIfam" id="TIGR01727">
    <property type="entry name" value="oligo_HPY"/>
    <property type="match status" value="1"/>
</dbReference>
<evidence type="ECO:0000256" key="6">
    <source>
        <dbReference type="ARBA" id="ARBA00022840"/>
    </source>
</evidence>
<dbReference type="FunFam" id="3.40.50.300:FF:000016">
    <property type="entry name" value="Oligopeptide ABC transporter ATP-binding component"/>
    <property type="match status" value="1"/>
</dbReference>
<dbReference type="PANTHER" id="PTHR43297:SF2">
    <property type="entry name" value="DIPEPTIDE TRANSPORT ATP-BINDING PROTEIN DPPD"/>
    <property type="match status" value="1"/>
</dbReference>
<keyword evidence="6 9" id="KW-0067">ATP-binding</keyword>
<evidence type="ECO:0000256" key="1">
    <source>
        <dbReference type="ARBA" id="ARBA00004202"/>
    </source>
</evidence>
<dbReference type="EMBL" id="SMKL01000003">
    <property type="protein sequence ID" value="TDC54645.1"/>
    <property type="molecule type" value="Genomic_DNA"/>
</dbReference>
<evidence type="ECO:0000256" key="5">
    <source>
        <dbReference type="ARBA" id="ARBA00022741"/>
    </source>
</evidence>
<dbReference type="AlphaFoldDB" id="A0A4V2XXU3"/>
<comment type="subcellular location">
    <subcellularLocation>
        <location evidence="1">Cell membrane</location>
        <topology evidence="1">Peripheral membrane protein</topology>
    </subcellularLocation>
</comment>
<dbReference type="InterPro" id="IPR017871">
    <property type="entry name" value="ABC_transporter-like_CS"/>
</dbReference>
<keyword evidence="3" id="KW-0813">Transport</keyword>